<dbReference type="Pfam" id="PF00181">
    <property type="entry name" value="Ribosomal_L2_N"/>
    <property type="match status" value="1"/>
</dbReference>
<dbReference type="InterPro" id="IPR012340">
    <property type="entry name" value="NA-bd_OB-fold"/>
</dbReference>
<dbReference type="Pfam" id="PF03947">
    <property type="entry name" value="Ribosomal_L2_C"/>
    <property type="match status" value="1"/>
</dbReference>
<dbReference type="Gene3D" id="2.40.50.140">
    <property type="entry name" value="Nucleic acid-binding proteins"/>
    <property type="match status" value="1"/>
</dbReference>
<keyword evidence="3 5" id="KW-0687">Ribonucleoprotein</keyword>
<dbReference type="InterPro" id="IPR005880">
    <property type="entry name" value="Ribosomal_uL2_bac/org-type"/>
</dbReference>
<feature type="compositionally biased region" description="Basic residues" evidence="6">
    <location>
        <begin position="254"/>
        <end position="263"/>
    </location>
</feature>
<keyword evidence="10" id="KW-1185">Reference proteome</keyword>
<dbReference type="InterPro" id="IPR002171">
    <property type="entry name" value="Ribosomal_uL2"/>
</dbReference>
<dbReference type="InterPro" id="IPR014726">
    <property type="entry name" value="Ribosomal_uL2_dom3"/>
</dbReference>
<dbReference type="KEGG" id="ock:EXM22_11395"/>
<evidence type="ECO:0000256" key="3">
    <source>
        <dbReference type="ARBA" id="ARBA00023274"/>
    </source>
</evidence>
<dbReference type="OrthoDB" id="9778722at2"/>
<dbReference type="HAMAP" id="MF_01320_B">
    <property type="entry name" value="Ribosomal_uL2_B"/>
    <property type="match status" value="1"/>
</dbReference>
<dbReference type="NCBIfam" id="TIGR01171">
    <property type="entry name" value="rplB_bact"/>
    <property type="match status" value="1"/>
</dbReference>
<dbReference type="InterPro" id="IPR014722">
    <property type="entry name" value="Rib_uL2_dom2"/>
</dbReference>
<dbReference type="SUPFAM" id="SSF50249">
    <property type="entry name" value="Nucleic acid-binding proteins"/>
    <property type="match status" value="1"/>
</dbReference>
<organism evidence="9 10">
    <name type="scientific">Oceanispirochaeta crateris</name>
    <dbReference type="NCBI Taxonomy" id="2518645"/>
    <lineage>
        <taxon>Bacteria</taxon>
        <taxon>Pseudomonadati</taxon>
        <taxon>Spirochaetota</taxon>
        <taxon>Spirochaetia</taxon>
        <taxon>Spirochaetales</taxon>
        <taxon>Spirochaetaceae</taxon>
        <taxon>Oceanispirochaeta</taxon>
    </lineage>
</organism>
<comment type="subunit">
    <text evidence="5">Part of the 50S ribosomal subunit. Forms a bridge to the 30S subunit in the 70S ribosome.</text>
</comment>
<protein>
    <recommendedName>
        <fullName evidence="4 5">Large ribosomal subunit protein uL2</fullName>
    </recommendedName>
</protein>
<dbReference type="AlphaFoldDB" id="A0A5C1QLP0"/>
<keyword evidence="5" id="KW-0699">rRNA-binding</keyword>
<proteinExistence type="inferred from homology"/>
<dbReference type="InterPro" id="IPR008991">
    <property type="entry name" value="Translation_prot_SH3-like_sf"/>
</dbReference>
<dbReference type="PANTHER" id="PTHR13691">
    <property type="entry name" value="RIBOSOMAL PROTEIN L2"/>
    <property type="match status" value="1"/>
</dbReference>
<feature type="compositionally biased region" description="Low complexity" evidence="6">
    <location>
        <begin position="31"/>
        <end position="42"/>
    </location>
</feature>
<feature type="domain" description="Large ribosomal subunit protein uL2 RNA-binding" evidence="8">
    <location>
        <begin position="42"/>
        <end position="118"/>
    </location>
</feature>
<dbReference type="InterPro" id="IPR022669">
    <property type="entry name" value="Ribosomal_uL2_C"/>
</dbReference>
<dbReference type="PROSITE" id="PS00467">
    <property type="entry name" value="RIBOSOMAL_L2"/>
    <property type="match status" value="1"/>
</dbReference>
<gene>
    <name evidence="5" type="primary">rplB</name>
    <name evidence="9" type="ORF">EXM22_11395</name>
</gene>
<evidence type="ECO:0000313" key="9">
    <source>
        <dbReference type="EMBL" id="QEN08561.1"/>
    </source>
</evidence>
<evidence type="ECO:0000313" key="10">
    <source>
        <dbReference type="Proteomes" id="UP000324209"/>
    </source>
</evidence>
<dbReference type="PANTHER" id="PTHR13691:SF5">
    <property type="entry name" value="LARGE RIBOSOMAL SUBUNIT PROTEIN UL2M"/>
    <property type="match status" value="1"/>
</dbReference>
<dbReference type="Gene3D" id="4.10.950.10">
    <property type="entry name" value="Ribosomal protein L2, domain 3"/>
    <property type="match status" value="1"/>
</dbReference>
<dbReference type="GO" id="GO:0016740">
    <property type="term" value="F:transferase activity"/>
    <property type="evidence" value="ECO:0007669"/>
    <property type="project" value="InterPro"/>
</dbReference>
<dbReference type="EMBL" id="CP036150">
    <property type="protein sequence ID" value="QEN08561.1"/>
    <property type="molecule type" value="Genomic_DNA"/>
</dbReference>
<dbReference type="InterPro" id="IPR022671">
    <property type="entry name" value="Ribosomal_uL2_CS"/>
</dbReference>
<dbReference type="GO" id="GO:0003735">
    <property type="term" value="F:structural constituent of ribosome"/>
    <property type="evidence" value="ECO:0007669"/>
    <property type="project" value="InterPro"/>
</dbReference>
<keyword evidence="2 5" id="KW-0689">Ribosomal protein</keyword>
<name>A0A5C1QLP0_9SPIO</name>
<dbReference type="FunFam" id="2.30.30.30:FF:000001">
    <property type="entry name" value="50S ribosomal protein L2"/>
    <property type="match status" value="1"/>
</dbReference>
<dbReference type="GO" id="GO:0015934">
    <property type="term" value="C:large ribosomal subunit"/>
    <property type="evidence" value="ECO:0007669"/>
    <property type="project" value="InterPro"/>
</dbReference>
<feature type="region of interest" description="Disordered" evidence="6">
    <location>
        <begin position="1"/>
        <end position="60"/>
    </location>
</feature>
<dbReference type="RefSeq" id="WP_149486642.1">
    <property type="nucleotide sequence ID" value="NZ_CP036150.1"/>
</dbReference>
<dbReference type="InterPro" id="IPR022666">
    <property type="entry name" value="Ribosomal_uL2_RNA-bd_dom"/>
</dbReference>
<comment type="similarity">
    <text evidence="1 5">Belongs to the universal ribosomal protein uL2 family.</text>
</comment>
<evidence type="ECO:0000256" key="4">
    <source>
        <dbReference type="ARBA" id="ARBA00035242"/>
    </source>
</evidence>
<keyword evidence="5" id="KW-0694">RNA-binding</keyword>
<evidence type="ECO:0000259" key="7">
    <source>
        <dbReference type="SMART" id="SM01382"/>
    </source>
</evidence>
<reference evidence="9 10" key="1">
    <citation type="submission" date="2019-02" db="EMBL/GenBank/DDBJ databases">
        <title>Complete Genome Sequence and Methylome Analysis of free living Spirochaetas.</title>
        <authorList>
            <person name="Fomenkov A."/>
            <person name="Dubinina G."/>
            <person name="Leshcheva N."/>
            <person name="Mikheeva N."/>
            <person name="Grabovich M."/>
            <person name="Vincze T."/>
            <person name="Roberts R.J."/>
        </authorList>
    </citation>
    <scope>NUCLEOTIDE SEQUENCE [LARGE SCALE GENOMIC DNA]</scope>
    <source>
        <strain evidence="9 10">K2</strain>
    </source>
</reference>
<comment type="function">
    <text evidence="5">One of the primary rRNA binding proteins. Required for association of the 30S and 50S subunits to form the 70S ribosome, for tRNA binding and peptide bond formation. It has been suggested to have peptidyltransferase activity; this is somewhat controversial. Makes several contacts with the 16S rRNA in the 70S ribosome.</text>
</comment>
<feature type="region of interest" description="Disordered" evidence="6">
    <location>
        <begin position="223"/>
        <end position="274"/>
    </location>
</feature>
<evidence type="ECO:0000256" key="1">
    <source>
        <dbReference type="ARBA" id="ARBA00005636"/>
    </source>
</evidence>
<sequence length="274" mass="29952">MGIKKYNPRTPSQRFRQSLTFEGITRSQPEKSLSSGKSSKAGRGAGGRISVRRRGGGHKRKYREIDFRRNKIDIPAKVAQIEYDPNRSANIALLHYADGEKRYIIAPKGVEVGTVLLSGPNSPIEVGNALPLENIPVGRVVHCVELQLGRGAQMVRTAGGGALIAAKEGDYVTLKMPSGEMRLVLNKCIATIGEVGNEDHMNVKVGKAGRSRWMGKRPKVRGVVMNPVDHPHGGGEGKTSGGRHPVSPWGKPTKGFKTRKKHKNSDNFIVKRRK</sequence>
<evidence type="ECO:0000259" key="8">
    <source>
        <dbReference type="SMART" id="SM01383"/>
    </source>
</evidence>
<dbReference type="FunFam" id="4.10.950.10:FF:000001">
    <property type="entry name" value="50S ribosomal protein L2"/>
    <property type="match status" value="1"/>
</dbReference>
<feature type="compositionally biased region" description="Polar residues" evidence="6">
    <location>
        <begin position="9"/>
        <end position="20"/>
    </location>
</feature>
<feature type="compositionally biased region" description="Basic residues" evidence="6">
    <location>
        <begin position="50"/>
        <end position="60"/>
    </location>
</feature>
<feature type="domain" description="Large ribosomal subunit protein uL2 C-terminal" evidence="7">
    <location>
        <begin position="124"/>
        <end position="252"/>
    </location>
</feature>
<accession>A0A5C1QLP0</accession>
<dbReference type="Gene3D" id="2.30.30.30">
    <property type="match status" value="1"/>
</dbReference>
<dbReference type="FunFam" id="2.40.50.140:FF:000003">
    <property type="entry name" value="50S ribosomal protein L2"/>
    <property type="match status" value="1"/>
</dbReference>
<evidence type="ECO:0000256" key="2">
    <source>
        <dbReference type="ARBA" id="ARBA00022980"/>
    </source>
</evidence>
<evidence type="ECO:0000256" key="6">
    <source>
        <dbReference type="SAM" id="MobiDB-lite"/>
    </source>
</evidence>
<dbReference type="GO" id="GO:0019843">
    <property type="term" value="F:rRNA binding"/>
    <property type="evidence" value="ECO:0007669"/>
    <property type="project" value="UniProtKB-UniRule"/>
</dbReference>
<dbReference type="SMART" id="SM01383">
    <property type="entry name" value="Ribosomal_L2"/>
    <property type="match status" value="1"/>
</dbReference>
<dbReference type="Proteomes" id="UP000324209">
    <property type="component" value="Chromosome"/>
</dbReference>
<dbReference type="SMART" id="SM01382">
    <property type="entry name" value="Ribosomal_L2_C"/>
    <property type="match status" value="1"/>
</dbReference>
<dbReference type="GO" id="GO:0002181">
    <property type="term" value="P:cytoplasmic translation"/>
    <property type="evidence" value="ECO:0007669"/>
    <property type="project" value="TreeGrafter"/>
</dbReference>
<dbReference type="SUPFAM" id="SSF50104">
    <property type="entry name" value="Translation proteins SH3-like domain"/>
    <property type="match status" value="1"/>
</dbReference>
<evidence type="ECO:0000256" key="5">
    <source>
        <dbReference type="HAMAP-Rule" id="MF_01320"/>
    </source>
</evidence>
<dbReference type="PIRSF" id="PIRSF002158">
    <property type="entry name" value="Ribosomal_L2"/>
    <property type="match status" value="1"/>
</dbReference>